<comment type="caution">
    <text evidence="3">The sequence shown here is derived from an EMBL/GenBank/DDBJ whole genome shotgun (WGS) entry which is preliminary data.</text>
</comment>
<dbReference type="InterPro" id="IPR011600">
    <property type="entry name" value="Pept_C14_caspase"/>
</dbReference>
<dbReference type="PANTHER" id="PTHR22576:SF37">
    <property type="entry name" value="MUCOSA-ASSOCIATED LYMPHOID TISSUE LYMPHOMA TRANSLOCATION PROTEIN 1"/>
    <property type="match status" value="1"/>
</dbReference>
<organism evidence="3 4">
    <name type="scientific">Pseudosporangium ferrugineum</name>
    <dbReference type="NCBI Taxonomy" id="439699"/>
    <lineage>
        <taxon>Bacteria</taxon>
        <taxon>Bacillati</taxon>
        <taxon>Actinomycetota</taxon>
        <taxon>Actinomycetes</taxon>
        <taxon>Micromonosporales</taxon>
        <taxon>Micromonosporaceae</taxon>
        <taxon>Pseudosporangium</taxon>
    </lineage>
</organism>
<evidence type="ECO:0000313" key="3">
    <source>
        <dbReference type="EMBL" id="PRY19721.1"/>
    </source>
</evidence>
<dbReference type="EMBL" id="PVZG01000029">
    <property type="protein sequence ID" value="PRY19721.1"/>
    <property type="molecule type" value="Genomic_DNA"/>
</dbReference>
<dbReference type="SUPFAM" id="SSF48452">
    <property type="entry name" value="TPR-like"/>
    <property type="match status" value="1"/>
</dbReference>
<dbReference type="OrthoDB" id="4464809at2"/>
<evidence type="ECO:0000313" key="4">
    <source>
        <dbReference type="Proteomes" id="UP000239209"/>
    </source>
</evidence>
<dbReference type="InterPro" id="IPR052039">
    <property type="entry name" value="Caspase-related_regulators"/>
</dbReference>
<protein>
    <submittedName>
        <fullName evidence="3">Caspase domain-containing protein</fullName>
    </submittedName>
</protein>
<dbReference type="Gene3D" id="1.25.40.10">
    <property type="entry name" value="Tetratricopeptide repeat domain"/>
    <property type="match status" value="1"/>
</dbReference>
<dbReference type="GO" id="GO:0004197">
    <property type="term" value="F:cysteine-type endopeptidase activity"/>
    <property type="evidence" value="ECO:0007669"/>
    <property type="project" value="InterPro"/>
</dbReference>
<dbReference type="InterPro" id="IPR029030">
    <property type="entry name" value="Caspase-like_dom_sf"/>
</dbReference>
<dbReference type="NCBIfam" id="NF047832">
    <property type="entry name" value="caspase_w_EACC1"/>
    <property type="match status" value="1"/>
</dbReference>
<dbReference type="Proteomes" id="UP000239209">
    <property type="component" value="Unassembled WGS sequence"/>
</dbReference>
<dbReference type="Gene3D" id="3.40.50.1460">
    <property type="match status" value="1"/>
</dbReference>
<evidence type="ECO:0000259" key="2">
    <source>
        <dbReference type="Pfam" id="PF00656"/>
    </source>
</evidence>
<gene>
    <name evidence="3" type="ORF">CLV70_12917</name>
</gene>
<dbReference type="AlphaFoldDB" id="A0A2T0RF19"/>
<accession>A0A2T0RF19</accession>
<dbReference type="RefSeq" id="WP_106130922.1">
    <property type="nucleotide sequence ID" value="NZ_PVZG01000029.1"/>
</dbReference>
<feature type="domain" description="Peptidase C14 caspase" evidence="2">
    <location>
        <begin position="9"/>
        <end position="231"/>
    </location>
</feature>
<name>A0A2T0RF19_9ACTN</name>
<dbReference type="InterPro" id="IPR019734">
    <property type="entry name" value="TPR_rpt"/>
</dbReference>
<keyword evidence="4" id="KW-1185">Reference proteome</keyword>
<evidence type="ECO:0000256" key="1">
    <source>
        <dbReference type="SAM" id="MobiDB-lite"/>
    </source>
</evidence>
<proteinExistence type="predicted"/>
<feature type="compositionally biased region" description="Pro residues" evidence="1">
    <location>
        <begin position="438"/>
        <end position="448"/>
    </location>
</feature>
<dbReference type="PANTHER" id="PTHR22576">
    <property type="entry name" value="MUCOSA ASSOCIATED LYMPHOID TISSUE LYMPHOMA TRANSLOCATION PROTEIN 1/PARACASPASE"/>
    <property type="match status" value="1"/>
</dbReference>
<dbReference type="Pfam" id="PF00656">
    <property type="entry name" value="Peptidase_C14"/>
    <property type="match status" value="1"/>
</dbReference>
<dbReference type="InterPro" id="IPR011990">
    <property type="entry name" value="TPR-like_helical_dom_sf"/>
</dbReference>
<dbReference type="Pfam" id="PF13174">
    <property type="entry name" value="TPR_6"/>
    <property type="match status" value="2"/>
</dbReference>
<reference evidence="3 4" key="1">
    <citation type="submission" date="2018-03" db="EMBL/GenBank/DDBJ databases">
        <title>Genomic Encyclopedia of Archaeal and Bacterial Type Strains, Phase II (KMG-II): from individual species to whole genera.</title>
        <authorList>
            <person name="Goeker M."/>
        </authorList>
    </citation>
    <scope>NUCLEOTIDE SEQUENCE [LARGE SCALE GENOMIC DNA]</scope>
    <source>
        <strain evidence="3 4">DSM 45348</strain>
    </source>
</reference>
<dbReference type="GO" id="GO:0006508">
    <property type="term" value="P:proteolysis"/>
    <property type="evidence" value="ECO:0007669"/>
    <property type="project" value="InterPro"/>
</dbReference>
<dbReference type="SUPFAM" id="SSF52129">
    <property type="entry name" value="Caspase-like"/>
    <property type="match status" value="1"/>
</dbReference>
<sequence>MNTGERRYRALLFGNWRFPREPELLPELSGPPIDVDRLREALTHPECGLHRPADVMVHENVTISGMREAIEIFLDEGEPGDQLLIYYSGHGWRADDGELYLCAEDTRMRAVQSTTMSASDLARQAQDSRASAKVVVLDCCHSGNYRFKGADSGGVFDGKGVAALTSSQRDRLSRDAVAPGHPSQFTGHLVAGLRGAATGRDGYLLLEDLYGYVHERMKAEGATRPTYSNKLVGRVALGRTRTLRAAPPEPARAADRLKEALRLASTNRVAAVRSLRRLSEDGSGWGTLAAMHLGELAAAGGDDATAVAAYAKVIESGDPRWTAEAAYRRGTRLAAMGDPGRAVRAWREAVELDDPRWSPAAARDLARLLAADPATLAAGLGYYRQALATLDDPALALEAGDALRAAGRHDDARALYRRLAARHDPPWPALGGERLSGLPPPAAATPHR</sequence>
<feature type="region of interest" description="Disordered" evidence="1">
    <location>
        <begin position="428"/>
        <end position="448"/>
    </location>
</feature>